<reference evidence="2 3" key="1">
    <citation type="journal article" date="2012" name="ISME J.">
        <title>Nitrification expanded: discovery, physiology and genomics of a nitrite-oxidizing bacterium from the phylum Chloroflexi.</title>
        <authorList>
            <person name="Sorokin D.Y."/>
            <person name="Lucker S."/>
            <person name="Vejmelkova D."/>
            <person name="Kostrikina N.A."/>
            <person name="Kleerebezem R."/>
            <person name="Rijpstra W.I."/>
            <person name="Damste J.S."/>
            <person name="Le Paslier D."/>
            <person name="Muyzer G."/>
            <person name="Wagner M."/>
            <person name="van Loosdrecht M.C."/>
            <person name="Daims H."/>
        </authorList>
    </citation>
    <scope>NUCLEOTIDE SEQUENCE [LARGE SCALE GENOMIC DNA]</scope>
    <source>
        <strain evidence="3">none</strain>
    </source>
</reference>
<gene>
    <name evidence="2" type="ORF">NITHO_4510006</name>
</gene>
<dbReference type="Proteomes" id="UP000004221">
    <property type="component" value="Unassembled WGS sequence"/>
</dbReference>
<accession>I4EKB7</accession>
<name>I4EKB7_9BACT</name>
<evidence type="ECO:0000313" key="3">
    <source>
        <dbReference type="Proteomes" id="UP000004221"/>
    </source>
</evidence>
<comment type="caution">
    <text evidence="2">The sequence shown here is derived from an EMBL/GenBank/DDBJ whole genome shotgun (WGS) entry which is preliminary data.</text>
</comment>
<protein>
    <submittedName>
        <fullName evidence="2">Putative Sporulation protein YtfJ</fullName>
    </submittedName>
</protein>
<sequence>MSTLVNDRARTGLLPVQSGGSDSRLIFGVPYENGDQTVIPVAELLDGAGLGDEPAGGTGRGLIQERALGLIEIAGCTANFRPITRYRRSVIITVVALALVVIAALFRSRAKLRR</sequence>
<evidence type="ECO:0000256" key="1">
    <source>
        <dbReference type="SAM" id="Phobius"/>
    </source>
</evidence>
<keyword evidence="1" id="KW-0812">Transmembrane</keyword>
<dbReference type="RefSeq" id="WP_008479810.1">
    <property type="nucleotide sequence ID" value="NZ_CAGS01000392.1"/>
</dbReference>
<evidence type="ECO:0000313" key="2">
    <source>
        <dbReference type="EMBL" id="CCF85129.1"/>
    </source>
</evidence>
<keyword evidence="3" id="KW-1185">Reference proteome</keyword>
<keyword evidence="1" id="KW-1133">Transmembrane helix</keyword>
<feature type="transmembrane region" description="Helical" evidence="1">
    <location>
        <begin position="89"/>
        <end position="106"/>
    </location>
</feature>
<organism evidence="2 3">
    <name type="scientific">Nitrolancea hollandica Lb</name>
    <dbReference type="NCBI Taxonomy" id="1129897"/>
    <lineage>
        <taxon>Bacteria</taxon>
        <taxon>Pseudomonadati</taxon>
        <taxon>Thermomicrobiota</taxon>
        <taxon>Thermomicrobia</taxon>
        <taxon>Sphaerobacterales</taxon>
        <taxon>Sphaerobacterineae</taxon>
        <taxon>Sphaerobacteraceae</taxon>
        <taxon>Nitrolancea</taxon>
    </lineage>
</organism>
<dbReference type="EMBL" id="CAGS01000392">
    <property type="protein sequence ID" value="CCF85129.1"/>
    <property type="molecule type" value="Genomic_DNA"/>
</dbReference>
<keyword evidence="1" id="KW-0472">Membrane</keyword>
<dbReference type="AlphaFoldDB" id="I4EKB7"/>
<proteinExistence type="predicted"/>